<dbReference type="SUPFAM" id="SSF102114">
    <property type="entry name" value="Radical SAM enzymes"/>
    <property type="match status" value="1"/>
</dbReference>
<dbReference type="PROSITE" id="PS51918">
    <property type="entry name" value="RADICAL_SAM"/>
    <property type="match status" value="1"/>
</dbReference>
<dbReference type="SFLD" id="SFLDF00275">
    <property type="entry name" value="adenosine_C2_methyltransferase"/>
    <property type="match status" value="1"/>
</dbReference>
<dbReference type="InterPro" id="IPR058240">
    <property type="entry name" value="rSAM_sf"/>
</dbReference>
<feature type="binding site" evidence="14">
    <location>
        <position position="204"/>
    </location>
    <ligand>
        <name>S-adenosyl-L-methionine</name>
        <dbReference type="ChEBI" id="CHEBI:59789"/>
    </ligand>
</feature>
<feature type="binding site" evidence="14">
    <location>
        <begin position="172"/>
        <end position="173"/>
    </location>
    <ligand>
        <name>S-adenosyl-L-methionine</name>
        <dbReference type="ChEBI" id="CHEBI:59789"/>
    </ligand>
</feature>
<dbReference type="HAMAP" id="MF_01849">
    <property type="entry name" value="RNA_methyltr_RlmN"/>
    <property type="match status" value="1"/>
</dbReference>
<dbReference type="Gene3D" id="1.10.150.530">
    <property type="match status" value="1"/>
</dbReference>
<feature type="binding site" evidence="14">
    <location>
        <position position="134"/>
    </location>
    <ligand>
        <name>[4Fe-4S] cluster</name>
        <dbReference type="ChEBI" id="CHEBI:49883"/>
        <note>4Fe-4S-S-AdoMet</note>
    </ligand>
</feature>
<dbReference type="PANTHER" id="PTHR30544:SF5">
    <property type="entry name" value="RADICAL SAM CORE DOMAIN-CONTAINING PROTEIN"/>
    <property type="match status" value="1"/>
</dbReference>
<keyword evidence="9 14" id="KW-0819">tRNA processing</keyword>
<keyword evidence="12 14" id="KW-0411">Iron-sulfur</keyword>
<dbReference type="SFLD" id="SFLDG01062">
    <property type="entry name" value="methyltransferase_(Class_A)"/>
    <property type="match status" value="1"/>
</dbReference>
<dbReference type="GO" id="GO:0019843">
    <property type="term" value="F:rRNA binding"/>
    <property type="evidence" value="ECO:0007669"/>
    <property type="project" value="UniProtKB-UniRule"/>
</dbReference>
<dbReference type="PANTHER" id="PTHR30544">
    <property type="entry name" value="23S RRNA METHYLTRANSFERASE"/>
    <property type="match status" value="1"/>
</dbReference>
<feature type="binding site" evidence="14">
    <location>
        <position position="131"/>
    </location>
    <ligand>
        <name>[4Fe-4S] cluster</name>
        <dbReference type="ChEBI" id="CHEBI:49883"/>
        <note>4Fe-4S-S-AdoMet</note>
    </ligand>
</feature>
<dbReference type="EC" id="2.1.1.192" evidence="14"/>
<evidence type="ECO:0000256" key="2">
    <source>
        <dbReference type="ARBA" id="ARBA00007544"/>
    </source>
</evidence>
<comment type="subcellular location">
    <subcellularLocation>
        <location evidence="1 14">Cytoplasm</location>
    </subcellularLocation>
</comment>
<reference evidence="17" key="1">
    <citation type="submission" date="2019-02" db="EMBL/GenBank/DDBJ databases">
        <title>Isolation and identification of novel species under the genus Muribaculum.</title>
        <authorList>
            <person name="Miyake S."/>
            <person name="Ding Y."/>
            <person name="Low A."/>
            <person name="Soh M."/>
            <person name="Seedorf H."/>
        </authorList>
    </citation>
    <scope>NUCLEOTIDE SEQUENCE [LARGE SCALE GENOMIC DNA]</scope>
    <source>
        <strain evidence="17">H5</strain>
    </source>
</reference>
<evidence type="ECO:0000256" key="8">
    <source>
        <dbReference type="ARBA" id="ARBA00022691"/>
    </source>
</evidence>
<keyword evidence="11 14" id="KW-0408">Iron</keyword>
<evidence type="ECO:0000256" key="1">
    <source>
        <dbReference type="ARBA" id="ARBA00004496"/>
    </source>
</evidence>
<keyword evidence="8 14" id="KW-0949">S-adenosyl-L-methionine</keyword>
<keyword evidence="13 14" id="KW-1015">Disulfide bond</keyword>
<keyword evidence="10 14" id="KW-0479">Metal-binding</keyword>
<comment type="caution">
    <text evidence="14">Lacks conserved residue(s) required for the propagation of feature annotation.</text>
</comment>
<dbReference type="GO" id="GO:0000049">
    <property type="term" value="F:tRNA binding"/>
    <property type="evidence" value="ECO:0007669"/>
    <property type="project" value="UniProtKB-UniRule"/>
</dbReference>
<feature type="binding site" evidence="14">
    <location>
        <begin position="226"/>
        <end position="228"/>
    </location>
    <ligand>
        <name>S-adenosyl-L-methionine</name>
        <dbReference type="ChEBI" id="CHEBI:59789"/>
    </ligand>
</feature>
<dbReference type="InterPro" id="IPR007197">
    <property type="entry name" value="rSAM"/>
</dbReference>
<dbReference type="InterPro" id="IPR048641">
    <property type="entry name" value="RlmN_N"/>
</dbReference>
<comment type="function">
    <text evidence="14">Specifically methylates position 2 of adenine 2503 in 23S rRNA and position 2 of adenine 37 in tRNAs.</text>
</comment>
<evidence type="ECO:0000256" key="14">
    <source>
        <dbReference type="HAMAP-Rule" id="MF_01849"/>
    </source>
</evidence>
<evidence type="ECO:0000256" key="6">
    <source>
        <dbReference type="ARBA" id="ARBA00022603"/>
    </source>
</evidence>
<evidence type="ECO:0000313" key="17">
    <source>
        <dbReference type="Proteomes" id="UP000297149"/>
    </source>
</evidence>
<protein>
    <recommendedName>
        <fullName evidence="14">Probable dual-specificity RNA methyltransferase RlmN</fullName>
        <ecNumber evidence="14">2.1.1.192</ecNumber>
    </recommendedName>
    <alternativeName>
        <fullName evidence="14">23S rRNA (adenine(2503)-C(2))-methyltransferase</fullName>
    </alternativeName>
    <alternativeName>
        <fullName evidence="14">23S rRNA m2A2503 methyltransferase</fullName>
    </alternativeName>
    <alternativeName>
        <fullName evidence="14">Ribosomal RNA large subunit methyltransferase N</fullName>
    </alternativeName>
    <alternativeName>
        <fullName evidence="14">tRNA (adenine(37)-C(2))-methyltransferase</fullName>
    </alternativeName>
    <alternativeName>
        <fullName evidence="14">tRNA m2A37 methyltransferase</fullName>
    </alternativeName>
</protein>
<dbReference type="KEGG" id="ddb:E7747_04725"/>
<evidence type="ECO:0000256" key="9">
    <source>
        <dbReference type="ARBA" id="ARBA00022694"/>
    </source>
</evidence>
<name>A0A4P7W1H0_9BACT</name>
<comment type="catalytic activity">
    <reaction evidence="14">
        <text>adenosine(2503) in 23S rRNA + 2 reduced [2Fe-2S]-[ferredoxin] + 2 S-adenosyl-L-methionine = 2-methyladenosine(2503) in 23S rRNA + 5'-deoxyadenosine + L-methionine + 2 oxidized [2Fe-2S]-[ferredoxin] + S-adenosyl-L-homocysteine</text>
        <dbReference type="Rhea" id="RHEA:42916"/>
        <dbReference type="Rhea" id="RHEA-COMP:10000"/>
        <dbReference type="Rhea" id="RHEA-COMP:10001"/>
        <dbReference type="Rhea" id="RHEA-COMP:10152"/>
        <dbReference type="Rhea" id="RHEA-COMP:10282"/>
        <dbReference type="ChEBI" id="CHEBI:17319"/>
        <dbReference type="ChEBI" id="CHEBI:33737"/>
        <dbReference type="ChEBI" id="CHEBI:33738"/>
        <dbReference type="ChEBI" id="CHEBI:57844"/>
        <dbReference type="ChEBI" id="CHEBI:57856"/>
        <dbReference type="ChEBI" id="CHEBI:59789"/>
        <dbReference type="ChEBI" id="CHEBI:74411"/>
        <dbReference type="ChEBI" id="CHEBI:74497"/>
        <dbReference type="EC" id="2.1.1.192"/>
    </reaction>
</comment>
<evidence type="ECO:0000256" key="11">
    <source>
        <dbReference type="ARBA" id="ARBA00023004"/>
    </source>
</evidence>
<evidence type="ECO:0000256" key="5">
    <source>
        <dbReference type="ARBA" id="ARBA00022552"/>
    </source>
</evidence>
<evidence type="ECO:0000256" key="7">
    <source>
        <dbReference type="ARBA" id="ARBA00022679"/>
    </source>
</evidence>
<dbReference type="NCBIfam" id="TIGR00048">
    <property type="entry name" value="rRNA_mod_RlmN"/>
    <property type="match status" value="1"/>
</dbReference>
<proteinExistence type="inferred from homology"/>
<comment type="similarity">
    <text evidence="2 14">Belongs to the radical SAM superfamily. RlmN family.</text>
</comment>
<gene>
    <name evidence="14 16" type="primary">rlmN</name>
    <name evidence="16" type="ORF">E7747_04725</name>
</gene>
<evidence type="ECO:0000256" key="4">
    <source>
        <dbReference type="ARBA" id="ARBA00022490"/>
    </source>
</evidence>
<keyword evidence="6 14" id="KW-0489">Methyltransferase</keyword>
<organism evidence="16 17">
    <name type="scientific">Duncaniella dubosii</name>
    <dbReference type="NCBI Taxonomy" id="2518971"/>
    <lineage>
        <taxon>Bacteria</taxon>
        <taxon>Pseudomonadati</taxon>
        <taxon>Bacteroidota</taxon>
        <taxon>Bacteroidia</taxon>
        <taxon>Bacteroidales</taxon>
        <taxon>Muribaculaceae</taxon>
        <taxon>Duncaniella</taxon>
    </lineage>
</organism>
<dbReference type="EMBL" id="CP039396">
    <property type="protein sequence ID" value="QCD41647.1"/>
    <property type="molecule type" value="Genomic_DNA"/>
</dbReference>
<keyword evidence="5 14" id="KW-0698">rRNA processing</keyword>
<evidence type="ECO:0000259" key="15">
    <source>
        <dbReference type="PROSITE" id="PS51918"/>
    </source>
</evidence>
<accession>A0A4P7W1H0</accession>
<dbReference type="Gene3D" id="3.20.20.70">
    <property type="entry name" value="Aldolase class I"/>
    <property type="match status" value="1"/>
</dbReference>
<evidence type="ECO:0000256" key="10">
    <source>
        <dbReference type="ARBA" id="ARBA00022723"/>
    </source>
</evidence>
<dbReference type="PIRSF" id="PIRSF006004">
    <property type="entry name" value="CHP00048"/>
    <property type="match status" value="1"/>
</dbReference>
<comment type="miscellaneous">
    <text evidence="14">Reaction proceeds by a ping-pong mechanism involving intermediate methylation of a conserved cysteine residue.</text>
</comment>
<dbReference type="SFLD" id="SFLDS00029">
    <property type="entry name" value="Radical_SAM"/>
    <property type="match status" value="1"/>
</dbReference>
<dbReference type="RefSeq" id="WP_136414435.1">
    <property type="nucleotide sequence ID" value="NZ_CP039396.1"/>
</dbReference>
<dbReference type="GO" id="GO:0070040">
    <property type="term" value="F:rRNA (adenine(2503)-C2-)-methyltransferase activity"/>
    <property type="evidence" value="ECO:0007669"/>
    <property type="project" value="UniProtKB-UniRule"/>
</dbReference>
<comment type="cofactor">
    <cofactor evidence="14">
        <name>[4Fe-4S] cluster</name>
        <dbReference type="ChEBI" id="CHEBI:49883"/>
    </cofactor>
    <text evidence="14">Binds 1 [4Fe-4S] cluster. The cluster is coordinated with 3 cysteines and an exchangeable S-adenosyl-L-methionine.</text>
</comment>
<keyword evidence="4 14" id="KW-0963">Cytoplasm</keyword>
<evidence type="ECO:0000256" key="3">
    <source>
        <dbReference type="ARBA" id="ARBA00022485"/>
    </source>
</evidence>
<dbReference type="AlphaFoldDB" id="A0A4P7W1H0"/>
<keyword evidence="17" id="KW-1185">Reference proteome</keyword>
<dbReference type="Proteomes" id="UP000297149">
    <property type="component" value="Chromosome"/>
</dbReference>
<feature type="binding site" evidence="14">
    <location>
        <position position="302"/>
    </location>
    <ligand>
        <name>S-adenosyl-L-methionine</name>
        <dbReference type="ChEBI" id="CHEBI:59789"/>
    </ligand>
</feature>
<dbReference type="InterPro" id="IPR027492">
    <property type="entry name" value="RNA_MTrfase_RlmN"/>
</dbReference>
<keyword evidence="7 14" id="KW-0808">Transferase</keyword>
<feature type="binding site" evidence="14">
    <location>
        <position position="127"/>
    </location>
    <ligand>
        <name>[4Fe-4S] cluster</name>
        <dbReference type="ChEBI" id="CHEBI:49883"/>
        <note>4Fe-4S-S-AdoMet</note>
    </ligand>
</feature>
<dbReference type="InterPro" id="IPR013785">
    <property type="entry name" value="Aldolase_TIM"/>
</dbReference>
<dbReference type="GO" id="GO:0070475">
    <property type="term" value="P:rRNA base methylation"/>
    <property type="evidence" value="ECO:0007669"/>
    <property type="project" value="UniProtKB-UniRule"/>
</dbReference>
<comment type="catalytic activity">
    <reaction evidence="14">
        <text>adenosine(37) in tRNA + 2 reduced [2Fe-2S]-[ferredoxin] + 2 S-adenosyl-L-methionine = 2-methyladenosine(37) in tRNA + 5'-deoxyadenosine + L-methionine + 2 oxidized [2Fe-2S]-[ferredoxin] + S-adenosyl-L-homocysteine</text>
        <dbReference type="Rhea" id="RHEA:43332"/>
        <dbReference type="Rhea" id="RHEA-COMP:10000"/>
        <dbReference type="Rhea" id="RHEA-COMP:10001"/>
        <dbReference type="Rhea" id="RHEA-COMP:10162"/>
        <dbReference type="Rhea" id="RHEA-COMP:10485"/>
        <dbReference type="ChEBI" id="CHEBI:17319"/>
        <dbReference type="ChEBI" id="CHEBI:33737"/>
        <dbReference type="ChEBI" id="CHEBI:33738"/>
        <dbReference type="ChEBI" id="CHEBI:57844"/>
        <dbReference type="ChEBI" id="CHEBI:57856"/>
        <dbReference type="ChEBI" id="CHEBI:59789"/>
        <dbReference type="ChEBI" id="CHEBI:74411"/>
        <dbReference type="ChEBI" id="CHEBI:74497"/>
        <dbReference type="EC" id="2.1.1.192"/>
    </reaction>
</comment>
<evidence type="ECO:0000313" key="16">
    <source>
        <dbReference type="EMBL" id="QCD41647.1"/>
    </source>
</evidence>
<dbReference type="GO" id="GO:0002935">
    <property type="term" value="F:tRNA (adenine(37)-C2)-methyltransferase activity"/>
    <property type="evidence" value="ECO:0007669"/>
    <property type="project" value="UniProtKB-UniRule"/>
</dbReference>
<dbReference type="GO" id="GO:0046872">
    <property type="term" value="F:metal ion binding"/>
    <property type="evidence" value="ECO:0007669"/>
    <property type="project" value="UniProtKB-KW"/>
</dbReference>
<evidence type="ECO:0000256" key="12">
    <source>
        <dbReference type="ARBA" id="ARBA00023014"/>
    </source>
</evidence>
<evidence type="ECO:0000256" key="13">
    <source>
        <dbReference type="ARBA" id="ARBA00023157"/>
    </source>
</evidence>
<dbReference type="GO" id="GO:0051539">
    <property type="term" value="F:4 iron, 4 sulfur cluster binding"/>
    <property type="evidence" value="ECO:0007669"/>
    <property type="project" value="UniProtKB-UniRule"/>
</dbReference>
<dbReference type="InterPro" id="IPR004383">
    <property type="entry name" value="rRNA_lsu_MTrfase_RlmN/Cfr"/>
</dbReference>
<dbReference type="Pfam" id="PF21016">
    <property type="entry name" value="RlmN_N"/>
    <property type="match status" value="1"/>
</dbReference>
<sequence>MEQHEIRRPLLGMTLAELETVAAEAGLRKFAAKQIARRLYVNRARSIDEMTELPKASREWLSEHYCVGLQAPIKASRSADGTVKYLFATRGEDFDFLTSGKGGRDVEAVYIPDRDRATLCVSSQAGCKMGCKFCMTGRQGFHGDLTAAGIINQIFAIPESSTLTNLVFMGMGEPMDNIDEVLKALEVLTAPWGLAWSPKRITVSSIGKLDSLRRLLDETKVHVAISVHSPFPAERESLMPIEKAFPVTRVMEFLRDYDFAHQRRLSAEYIMWGGVNDDMCHADALGRLLRGLDCRVNLIRFHAIPGFEHQTASTAVMERFRDRLNELGVTATIRASRGEDIEAACGMLSGESAGETH</sequence>
<feature type="active site" description="S-methylcysteine intermediate" evidence="14">
    <location>
        <position position="345"/>
    </location>
</feature>
<dbReference type="GO" id="GO:0005737">
    <property type="term" value="C:cytoplasm"/>
    <property type="evidence" value="ECO:0007669"/>
    <property type="project" value="UniProtKB-SubCell"/>
</dbReference>
<dbReference type="InterPro" id="IPR040072">
    <property type="entry name" value="Methyltransferase_A"/>
</dbReference>
<dbReference type="GO" id="GO:0030488">
    <property type="term" value="P:tRNA methylation"/>
    <property type="evidence" value="ECO:0007669"/>
    <property type="project" value="UniProtKB-UniRule"/>
</dbReference>
<dbReference type="Pfam" id="PF04055">
    <property type="entry name" value="Radical_SAM"/>
    <property type="match status" value="1"/>
</dbReference>
<feature type="active site" description="Proton acceptor" evidence="14">
    <location>
        <position position="107"/>
    </location>
</feature>
<keyword evidence="3 14" id="KW-0004">4Fe-4S</keyword>
<feature type="domain" description="Radical SAM core" evidence="15">
    <location>
        <begin position="113"/>
        <end position="334"/>
    </location>
</feature>